<dbReference type="InterPro" id="IPR005673">
    <property type="entry name" value="ABC_phos-bd_PstS"/>
</dbReference>
<dbReference type="GO" id="GO:0043190">
    <property type="term" value="C:ATP-binding cassette (ABC) transporter complex"/>
    <property type="evidence" value="ECO:0007669"/>
    <property type="project" value="InterPro"/>
</dbReference>
<keyword evidence="5 7" id="KW-0813">Transport</keyword>
<dbReference type="NCBIfam" id="TIGR00975">
    <property type="entry name" value="3a0107s03"/>
    <property type="match status" value="1"/>
</dbReference>
<gene>
    <name evidence="10" type="ORF">DL1_15455</name>
</gene>
<name>A0A074TND3_9RHOB</name>
<dbReference type="SUPFAM" id="SSF53850">
    <property type="entry name" value="Periplasmic binding protein-like II"/>
    <property type="match status" value="1"/>
</dbReference>
<feature type="signal peptide" evidence="8">
    <location>
        <begin position="1"/>
        <end position="26"/>
    </location>
</feature>
<sequence>MITLRILARGAAIAGVALSSSVAAHAANLSGAGATFPYPIYSDWAKAYQEKTGTGLNYQAIGSGGGIKQIEARTVTFGASDKPLDGAELKKNTLVQFPTVMGGIVPVVHIDGVKPGEMVLDGPTLAKIYEGKITKWNDPEITKLNPGLKLPDAAIAVVYRSDGSGTTFNFTTYLADVLPEWNDNVGVSTSVEWPAGIGAKGNAGVAANVQQTGNSIGYVEYAYALQNHLTYTDMINKAGKKVAPEASAFAAAAENADWSSQPGFGVILANQPGDKTWPMTAATFILMHSDAKDGAASKEALKFFDWAYANGDEMAAKLDYIPMPDKVVAQIKKEWSQIQADGKPVWSMSN</sequence>
<dbReference type="eggNOG" id="COG0226">
    <property type="taxonomic scope" value="Bacteria"/>
</dbReference>
<dbReference type="GO" id="GO:0035435">
    <property type="term" value="P:phosphate ion transmembrane transport"/>
    <property type="evidence" value="ECO:0007669"/>
    <property type="project" value="InterPro"/>
</dbReference>
<dbReference type="InterPro" id="IPR050962">
    <property type="entry name" value="Phosphate-bind_PstS"/>
</dbReference>
<evidence type="ECO:0000256" key="7">
    <source>
        <dbReference type="PIRNR" id="PIRNR002756"/>
    </source>
</evidence>
<evidence type="ECO:0000259" key="9">
    <source>
        <dbReference type="Pfam" id="PF12849"/>
    </source>
</evidence>
<feature type="chain" id="PRO_5001700050" description="Phosphate-binding protein PstS" evidence="8">
    <location>
        <begin position="27"/>
        <end position="350"/>
    </location>
</feature>
<keyword evidence="6 7" id="KW-0592">Phosphate transport</keyword>
<evidence type="ECO:0000313" key="10">
    <source>
        <dbReference type="EMBL" id="KEP70508.1"/>
    </source>
</evidence>
<evidence type="ECO:0000256" key="2">
    <source>
        <dbReference type="ARBA" id="ARBA00008725"/>
    </source>
</evidence>
<comment type="subunit">
    <text evidence="3 7">The complex is composed of two ATP-binding proteins (PstB), two transmembrane proteins (PstC and PstA) and a solute-binding protein (PstS).</text>
</comment>
<dbReference type="NCBIfam" id="NF008171">
    <property type="entry name" value="PRK10918.1"/>
    <property type="match status" value="1"/>
</dbReference>
<dbReference type="InterPro" id="IPR024370">
    <property type="entry name" value="PBP_domain"/>
</dbReference>
<comment type="similarity">
    <text evidence="2 7">Belongs to the PstS family.</text>
</comment>
<organism evidence="10 11">
    <name type="scientific">Thioclava dalianensis</name>
    <dbReference type="NCBI Taxonomy" id="1185766"/>
    <lineage>
        <taxon>Bacteria</taxon>
        <taxon>Pseudomonadati</taxon>
        <taxon>Pseudomonadota</taxon>
        <taxon>Alphaproteobacteria</taxon>
        <taxon>Rhodobacterales</taxon>
        <taxon>Paracoccaceae</taxon>
        <taxon>Thioclava</taxon>
    </lineage>
</organism>
<dbReference type="OrthoDB" id="9801510at2"/>
<keyword evidence="8" id="KW-0732">Signal</keyword>
<dbReference type="EMBL" id="JHEH01000005">
    <property type="protein sequence ID" value="KEP70508.1"/>
    <property type="molecule type" value="Genomic_DNA"/>
</dbReference>
<dbReference type="PANTHER" id="PTHR42996:SF1">
    <property type="entry name" value="PHOSPHATE-BINDING PROTEIN PSTS"/>
    <property type="match status" value="1"/>
</dbReference>
<feature type="domain" description="PBP" evidence="9">
    <location>
        <begin position="22"/>
        <end position="308"/>
    </location>
</feature>
<dbReference type="PANTHER" id="PTHR42996">
    <property type="entry name" value="PHOSPHATE-BINDING PROTEIN PSTS"/>
    <property type="match status" value="1"/>
</dbReference>
<dbReference type="Gene3D" id="3.40.190.10">
    <property type="entry name" value="Periplasmic binding protein-like II"/>
    <property type="match status" value="2"/>
</dbReference>
<evidence type="ECO:0000256" key="5">
    <source>
        <dbReference type="ARBA" id="ARBA00022448"/>
    </source>
</evidence>
<reference evidence="10 11" key="1">
    <citation type="submission" date="2014-03" db="EMBL/GenBank/DDBJ databases">
        <title>The draft genome sequence of Thioclava dalianensis DLFJ1-1.</title>
        <authorList>
            <person name="Lai Q."/>
            <person name="Shao Z."/>
        </authorList>
    </citation>
    <scope>NUCLEOTIDE SEQUENCE [LARGE SCALE GENOMIC DNA]</scope>
    <source>
        <strain evidence="10 11">DLFJ1-1</strain>
    </source>
</reference>
<dbReference type="GO" id="GO:0042301">
    <property type="term" value="F:phosphate ion binding"/>
    <property type="evidence" value="ECO:0007669"/>
    <property type="project" value="InterPro"/>
</dbReference>
<accession>A0A074TND3</accession>
<evidence type="ECO:0000256" key="1">
    <source>
        <dbReference type="ARBA" id="ARBA00002841"/>
    </source>
</evidence>
<dbReference type="RefSeq" id="WP_051693347.1">
    <property type="nucleotide sequence ID" value="NZ_FOVB01000002.1"/>
</dbReference>
<comment type="caution">
    <text evidence="10">The sequence shown here is derived from an EMBL/GenBank/DDBJ whole genome shotgun (WGS) entry which is preliminary data.</text>
</comment>
<evidence type="ECO:0000256" key="3">
    <source>
        <dbReference type="ARBA" id="ARBA00011529"/>
    </source>
</evidence>
<protein>
    <recommendedName>
        <fullName evidence="4 7">Phosphate-binding protein PstS</fullName>
    </recommendedName>
</protein>
<dbReference type="AlphaFoldDB" id="A0A074TND3"/>
<dbReference type="STRING" id="1185766.SAMN05216224_102341"/>
<dbReference type="CDD" id="cd13565">
    <property type="entry name" value="PBP2_PstS"/>
    <property type="match status" value="1"/>
</dbReference>
<evidence type="ECO:0000313" key="11">
    <source>
        <dbReference type="Proteomes" id="UP000027725"/>
    </source>
</evidence>
<proteinExistence type="inferred from homology"/>
<comment type="function">
    <text evidence="1 7">Part of the ABC transporter complex PstSACB involved in phosphate import.</text>
</comment>
<dbReference type="Pfam" id="PF12849">
    <property type="entry name" value="PBP_like_2"/>
    <property type="match status" value="1"/>
</dbReference>
<dbReference type="PIRSF" id="PIRSF002756">
    <property type="entry name" value="PstS"/>
    <property type="match status" value="1"/>
</dbReference>
<evidence type="ECO:0000256" key="6">
    <source>
        <dbReference type="ARBA" id="ARBA00022592"/>
    </source>
</evidence>
<evidence type="ECO:0000256" key="8">
    <source>
        <dbReference type="SAM" id="SignalP"/>
    </source>
</evidence>
<dbReference type="Proteomes" id="UP000027725">
    <property type="component" value="Unassembled WGS sequence"/>
</dbReference>
<evidence type="ECO:0000256" key="4">
    <source>
        <dbReference type="ARBA" id="ARBA00021889"/>
    </source>
</evidence>
<keyword evidence="11" id="KW-1185">Reference proteome</keyword>